<dbReference type="STRING" id="1088818.A0A2I0AI00"/>
<dbReference type="HAMAP" id="MF_00006">
    <property type="entry name" value="Arg_succ_lyase"/>
    <property type="match status" value="1"/>
</dbReference>
<gene>
    <name evidence="11" type="primary">ARG7</name>
    <name evidence="11" type="ORF">AXF42_Ash003820</name>
</gene>
<evidence type="ECO:0000256" key="1">
    <source>
        <dbReference type="ARBA" id="ARBA00000985"/>
    </source>
</evidence>
<dbReference type="PROSITE" id="PS00163">
    <property type="entry name" value="FUMARATE_LYASES"/>
    <property type="match status" value="1"/>
</dbReference>
<dbReference type="FunFam" id="1.20.200.10:FF:000019">
    <property type="entry name" value="Argininosuccinate lyase chloroplastic"/>
    <property type="match status" value="1"/>
</dbReference>
<dbReference type="SUPFAM" id="SSF48557">
    <property type="entry name" value="L-aspartase-like"/>
    <property type="match status" value="1"/>
</dbReference>
<accession>A0A2I0AI00</accession>
<comment type="similarity">
    <text evidence="3">Belongs to the lyase 1 family. Argininosuccinate lyase subfamily.</text>
</comment>
<evidence type="ECO:0000256" key="6">
    <source>
        <dbReference type="ARBA" id="ARBA00022605"/>
    </source>
</evidence>
<evidence type="ECO:0000313" key="11">
    <source>
        <dbReference type="EMBL" id="PKA55183.1"/>
    </source>
</evidence>
<dbReference type="EMBL" id="KZ451980">
    <property type="protein sequence ID" value="PKA55183.1"/>
    <property type="molecule type" value="Genomic_DNA"/>
</dbReference>
<dbReference type="InterPro" id="IPR008948">
    <property type="entry name" value="L-Aspartase-like"/>
</dbReference>
<reference evidence="11 12" key="1">
    <citation type="journal article" date="2017" name="Nature">
        <title>The Apostasia genome and the evolution of orchids.</title>
        <authorList>
            <person name="Zhang G.Q."/>
            <person name="Liu K.W."/>
            <person name="Li Z."/>
            <person name="Lohaus R."/>
            <person name="Hsiao Y.Y."/>
            <person name="Niu S.C."/>
            <person name="Wang J.Y."/>
            <person name="Lin Y.C."/>
            <person name="Xu Q."/>
            <person name="Chen L.J."/>
            <person name="Yoshida K."/>
            <person name="Fujiwara S."/>
            <person name="Wang Z.W."/>
            <person name="Zhang Y.Q."/>
            <person name="Mitsuda N."/>
            <person name="Wang M."/>
            <person name="Liu G.H."/>
            <person name="Pecoraro L."/>
            <person name="Huang H.X."/>
            <person name="Xiao X.J."/>
            <person name="Lin M."/>
            <person name="Wu X.Y."/>
            <person name="Wu W.L."/>
            <person name="Chen Y.Y."/>
            <person name="Chang S.B."/>
            <person name="Sakamoto S."/>
            <person name="Ohme-Takagi M."/>
            <person name="Yagi M."/>
            <person name="Zeng S.J."/>
            <person name="Shen C.Y."/>
            <person name="Yeh C.M."/>
            <person name="Luo Y.B."/>
            <person name="Tsai W.C."/>
            <person name="Van de Peer Y."/>
            <person name="Liu Z.J."/>
        </authorList>
    </citation>
    <scope>NUCLEOTIDE SEQUENCE [LARGE SCALE GENOMIC DNA]</scope>
    <source>
        <strain evidence="12">cv. Shenzhen</strain>
        <tissue evidence="11">Stem</tissue>
    </source>
</reference>
<evidence type="ECO:0000256" key="5">
    <source>
        <dbReference type="ARBA" id="ARBA00022571"/>
    </source>
</evidence>
<dbReference type="PANTHER" id="PTHR43814:SF1">
    <property type="entry name" value="ARGININOSUCCINATE LYASE"/>
    <property type="match status" value="1"/>
</dbReference>
<comment type="pathway">
    <text evidence="2">Amino-acid biosynthesis; L-arginine biosynthesis; L-arginine from L-ornithine and carbamoyl phosphate: step 3/3.</text>
</comment>
<organism evidence="11 12">
    <name type="scientific">Apostasia shenzhenica</name>
    <dbReference type="NCBI Taxonomy" id="1088818"/>
    <lineage>
        <taxon>Eukaryota</taxon>
        <taxon>Viridiplantae</taxon>
        <taxon>Streptophyta</taxon>
        <taxon>Embryophyta</taxon>
        <taxon>Tracheophyta</taxon>
        <taxon>Spermatophyta</taxon>
        <taxon>Magnoliopsida</taxon>
        <taxon>Liliopsida</taxon>
        <taxon>Asparagales</taxon>
        <taxon>Orchidaceae</taxon>
        <taxon>Apostasioideae</taxon>
        <taxon>Apostasia</taxon>
    </lineage>
</organism>
<protein>
    <recommendedName>
        <fullName evidence="4">argininosuccinate lyase</fullName>
        <ecNumber evidence="4">4.3.2.1</ecNumber>
    </recommendedName>
    <alternativeName>
        <fullName evidence="8">Arginosuccinase</fullName>
    </alternativeName>
</protein>
<dbReference type="FunFam" id="1.10.275.10:FF:000002">
    <property type="entry name" value="Argininosuccinate lyase"/>
    <property type="match status" value="1"/>
</dbReference>
<keyword evidence="7 11" id="KW-0456">Lyase</keyword>
<dbReference type="EC" id="4.3.2.1" evidence="4"/>
<evidence type="ECO:0000313" key="12">
    <source>
        <dbReference type="Proteomes" id="UP000236161"/>
    </source>
</evidence>
<dbReference type="InterPro" id="IPR009049">
    <property type="entry name" value="Argininosuccinate_lyase"/>
</dbReference>
<dbReference type="GO" id="GO:0005829">
    <property type="term" value="C:cytosol"/>
    <property type="evidence" value="ECO:0007669"/>
    <property type="project" value="TreeGrafter"/>
</dbReference>
<dbReference type="InterPro" id="IPR029419">
    <property type="entry name" value="Arg_succ_lyase_C"/>
</dbReference>
<keyword evidence="5" id="KW-0055">Arginine biosynthesis</keyword>
<evidence type="ECO:0000259" key="9">
    <source>
        <dbReference type="Pfam" id="PF00206"/>
    </source>
</evidence>
<dbReference type="Gene3D" id="1.10.275.10">
    <property type="entry name" value="Fumarase/aspartase (N-terminal domain)"/>
    <property type="match status" value="1"/>
</dbReference>
<feature type="domain" description="Fumarate lyase N-terminal" evidence="9">
    <location>
        <begin position="66"/>
        <end position="360"/>
    </location>
</feature>
<dbReference type="PRINTS" id="PR00145">
    <property type="entry name" value="ARGSUCLYASE"/>
</dbReference>
<dbReference type="InterPro" id="IPR020557">
    <property type="entry name" value="Fumarate_lyase_CS"/>
</dbReference>
<evidence type="ECO:0000256" key="8">
    <source>
        <dbReference type="ARBA" id="ARBA00032749"/>
    </source>
</evidence>
<dbReference type="InterPro" id="IPR024083">
    <property type="entry name" value="Fumarase/histidase_N"/>
</dbReference>
<evidence type="ECO:0000256" key="3">
    <source>
        <dbReference type="ARBA" id="ARBA00010755"/>
    </source>
</evidence>
<dbReference type="GO" id="GO:0042450">
    <property type="term" value="P:L-arginine biosynthetic process via ornithine"/>
    <property type="evidence" value="ECO:0007669"/>
    <property type="project" value="InterPro"/>
</dbReference>
<dbReference type="NCBIfam" id="TIGR00838">
    <property type="entry name" value="argH"/>
    <property type="match status" value="1"/>
</dbReference>
<dbReference type="GO" id="GO:0004056">
    <property type="term" value="F:argininosuccinate lyase activity"/>
    <property type="evidence" value="ECO:0007669"/>
    <property type="project" value="UniProtKB-EC"/>
</dbReference>
<evidence type="ECO:0000256" key="4">
    <source>
        <dbReference type="ARBA" id="ARBA00012338"/>
    </source>
</evidence>
<keyword evidence="12" id="KW-1185">Reference proteome</keyword>
<dbReference type="FunFam" id="1.10.40.30:FF:000001">
    <property type="entry name" value="Argininosuccinate lyase"/>
    <property type="match status" value="1"/>
</dbReference>
<dbReference type="PRINTS" id="PR00149">
    <property type="entry name" value="FUMRATELYASE"/>
</dbReference>
<dbReference type="OrthoDB" id="2561043at2759"/>
<dbReference type="Gene3D" id="1.10.40.30">
    <property type="entry name" value="Fumarase/aspartase (C-terminal domain)"/>
    <property type="match status" value="1"/>
</dbReference>
<evidence type="ECO:0000256" key="7">
    <source>
        <dbReference type="ARBA" id="ARBA00023239"/>
    </source>
</evidence>
<dbReference type="Pfam" id="PF00206">
    <property type="entry name" value="Lyase_1"/>
    <property type="match status" value="1"/>
</dbReference>
<sequence length="518" mass="57851">MRSVLQPQDTTVSTFLRRRLSAASPFLPPAVKLPCRSHPPAMAASASLSDQIDGNRTSKEGKLWGGRFEESVTDAVERFSESVSFDKVLYKHDIRGSRAHATMLAQQGLITTSDKESILSGLDEIERRIEDGEFVWRMDREDVHMNIEAALTDMIGEPAKKLHTARSRNDQIVTDLRLWCRDAIDMILASIRYLQVALVRLAMKNEGLIIPGYTHLQRAQPVLLQHVLLSYVEQLERDIGRLLNCKDRMNFSPLGACALAGTGLPIDRFMTSNELGFIAPLRNSIDAVSDRDFVVEFLSANSIIAMHLSRLGEEWVLWASEEFGFITPSDSVSTGSSIMPQKKNPDPMELVRGKSSRVMGSLVTLLILCKGLPQAYNRDLQEDKEPLFDSVETIQCMLEVSAEFAQNINFNHAKIQNALPAGHLDATTLADYLVKKGVPFRTSHDIVGRSVALCISKNCQLMDLSLVELRSINPLFEEDVYEYLGVENSVKKFCSYGSTGSGRVAEQMHFWVSKLQIS</sequence>
<comment type="catalytic activity">
    <reaction evidence="1">
        <text>2-(N(omega)-L-arginino)succinate = fumarate + L-arginine</text>
        <dbReference type="Rhea" id="RHEA:24020"/>
        <dbReference type="ChEBI" id="CHEBI:29806"/>
        <dbReference type="ChEBI" id="CHEBI:32682"/>
        <dbReference type="ChEBI" id="CHEBI:57472"/>
        <dbReference type="EC" id="4.3.2.1"/>
    </reaction>
</comment>
<dbReference type="PANTHER" id="PTHR43814">
    <property type="entry name" value="ARGININOSUCCINATE LYASE"/>
    <property type="match status" value="1"/>
</dbReference>
<proteinExistence type="inferred from homology"/>
<name>A0A2I0AI00_9ASPA</name>
<feature type="domain" description="Argininosuccinate lyase C-terminal" evidence="10">
    <location>
        <begin position="424"/>
        <end position="491"/>
    </location>
</feature>
<evidence type="ECO:0000256" key="2">
    <source>
        <dbReference type="ARBA" id="ARBA00004941"/>
    </source>
</evidence>
<evidence type="ECO:0000259" key="10">
    <source>
        <dbReference type="Pfam" id="PF14698"/>
    </source>
</evidence>
<dbReference type="Proteomes" id="UP000236161">
    <property type="component" value="Unassembled WGS sequence"/>
</dbReference>
<dbReference type="InterPro" id="IPR000362">
    <property type="entry name" value="Fumarate_lyase_fam"/>
</dbReference>
<dbReference type="InterPro" id="IPR022761">
    <property type="entry name" value="Fumarate_lyase_N"/>
</dbReference>
<dbReference type="CDD" id="cd01359">
    <property type="entry name" value="Argininosuccinate_lyase"/>
    <property type="match status" value="1"/>
</dbReference>
<keyword evidence="6" id="KW-0028">Amino-acid biosynthesis</keyword>
<dbReference type="Pfam" id="PF14698">
    <property type="entry name" value="ASL_C2"/>
    <property type="match status" value="1"/>
</dbReference>
<dbReference type="AlphaFoldDB" id="A0A2I0AI00"/>
<dbReference type="Gene3D" id="1.20.200.10">
    <property type="entry name" value="Fumarase/aspartase (Central domain)"/>
    <property type="match status" value="1"/>
</dbReference>